<evidence type="ECO:0000256" key="3">
    <source>
        <dbReference type="ARBA" id="ARBA00022840"/>
    </source>
</evidence>
<evidence type="ECO:0000256" key="5">
    <source>
        <dbReference type="SAM" id="Coils"/>
    </source>
</evidence>
<gene>
    <name evidence="9" type="ORF">BDK89_3918</name>
</gene>
<evidence type="ECO:0000256" key="1">
    <source>
        <dbReference type="ARBA" id="ARBA00022553"/>
    </source>
</evidence>
<keyword evidence="3 4" id="KW-0067">ATP-binding</keyword>
<keyword evidence="6" id="KW-0812">Transmembrane</keyword>
<protein>
    <submittedName>
        <fullName evidence="9">S-DNA-T family DNA segregation ATPase FtsK/SpoIIIE</fullName>
    </submittedName>
</protein>
<evidence type="ECO:0000256" key="6">
    <source>
        <dbReference type="SAM" id="Phobius"/>
    </source>
</evidence>
<dbReference type="GO" id="GO:0005524">
    <property type="term" value="F:ATP binding"/>
    <property type="evidence" value="ECO:0007669"/>
    <property type="project" value="UniProtKB-UniRule"/>
</dbReference>
<keyword evidence="6" id="KW-1133">Transmembrane helix</keyword>
<dbReference type="SUPFAM" id="SSF49879">
    <property type="entry name" value="SMAD/FHA domain"/>
    <property type="match status" value="1"/>
</dbReference>
<keyword evidence="10" id="KW-1185">Reference proteome</keyword>
<dbReference type="RefSeq" id="WP_133870528.1">
    <property type="nucleotide sequence ID" value="NZ_SOAU01000001.1"/>
</dbReference>
<feature type="domain" description="FtsK" evidence="8">
    <location>
        <begin position="639"/>
        <end position="826"/>
    </location>
</feature>
<feature type="transmembrane region" description="Helical" evidence="6">
    <location>
        <begin position="232"/>
        <end position="250"/>
    </location>
</feature>
<accession>A0A4R7I5M2</accession>
<keyword evidence="1" id="KW-0597">Phosphoprotein</keyword>
<dbReference type="CDD" id="cd00060">
    <property type="entry name" value="FHA"/>
    <property type="match status" value="1"/>
</dbReference>
<dbReference type="EMBL" id="SOAU01000001">
    <property type="protein sequence ID" value="TDT18299.1"/>
    <property type="molecule type" value="Genomic_DNA"/>
</dbReference>
<reference evidence="9 10" key="1">
    <citation type="submission" date="2019-03" db="EMBL/GenBank/DDBJ databases">
        <title>Sequencing the genomes of 1000 actinobacteria strains.</title>
        <authorList>
            <person name="Klenk H.-P."/>
        </authorList>
    </citation>
    <scope>NUCLEOTIDE SEQUENCE [LARGE SCALE GENOMIC DNA]</scope>
    <source>
        <strain evidence="9 10">DSM 18936</strain>
    </source>
</reference>
<evidence type="ECO:0000256" key="2">
    <source>
        <dbReference type="ARBA" id="ARBA00022741"/>
    </source>
</evidence>
<dbReference type="InterPro" id="IPR032030">
    <property type="entry name" value="YscD_cytoplasmic_dom"/>
</dbReference>
<name>A0A4R7I5M2_9ACTN</name>
<dbReference type="CDD" id="cd01127">
    <property type="entry name" value="TrwB_TraG_TraD_VirD4"/>
    <property type="match status" value="1"/>
</dbReference>
<dbReference type="PANTHER" id="PTHR22683:SF1">
    <property type="entry name" value="TYPE VII SECRETION SYSTEM PROTEIN ESSC"/>
    <property type="match status" value="1"/>
</dbReference>
<dbReference type="SMART" id="SM00240">
    <property type="entry name" value="FHA"/>
    <property type="match status" value="1"/>
</dbReference>
<dbReference type="InterPro" id="IPR008984">
    <property type="entry name" value="SMAD_FHA_dom_sf"/>
</dbReference>
<evidence type="ECO:0000313" key="10">
    <source>
        <dbReference type="Proteomes" id="UP000294558"/>
    </source>
</evidence>
<dbReference type="OrthoDB" id="9807790at2"/>
<keyword evidence="2 4" id="KW-0547">Nucleotide-binding</keyword>
<dbReference type="PROSITE" id="PS50006">
    <property type="entry name" value="FHA_DOMAIN"/>
    <property type="match status" value="1"/>
</dbReference>
<dbReference type="InterPro" id="IPR000253">
    <property type="entry name" value="FHA_dom"/>
</dbReference>
<dbReference type="InterPro" id="IPR003593">
    <property type="entry name" value="AAA+_ATPase"/>
</dbReference>
<sequence length="1439" mass="152066">MHEIALRLRLGDETRDVVAAVDDDHVGADLSLAIAASTGLGPATRFTIRRTGRSIDLDRPVGELDLLTGDELVVGGTAAPDSTPRRALALDVVAGPASGESFVLRTGANTIGRSSAADCTIGDPTVSRVHATLSVDRTGSIELAVAPDASNGAAVDGDPVAPGDSRRLCVGQTVVLGGTRAVVRRFERQPCDGRDRLGQLAFHRTPYRPPTVRPVAVDPIGPIPTRPEPRRLQFIAVLAPLVAGVAMYLITGQATFLLFTLISPVVMIGTAIDDRRSGRRNVVDDLATFRSMLSERRRQLDELAADEARRRHVASPDVADLARRAALRTVDLWERGRDAPDVLHVRLGLGDDRAAFEVALESGGDADLRVEAEHAVRGAERLSAVPVCHPLTERHLAVHGDPVLVDGAASSVVLHTAALHSPDDVAIALAASPVRNLGWTKWLPHLRAVTSPLAGPHLADDTDGADDLVARLIDVVEQRLDHPIHGTMTTRPRMVVVLDATLRPDPTAVARLLDQALDVGISIVWLADRAADVPRQAGGILAVSQADGARLVGRLWSTDPDVADRDLELDHVRPVVAERAARALAPVRDASTASLATAIPRTVPLFDVIGAPTPDSVATAWSVSATTPALPFSIGVGADGPVELDLVADGPHTLIGGTSGSGKSELLQSMVAALAARHSPERLNFLFVDYKGGASSQVFERLPHTVGYVTNLSAGLALRALVSLRAELERRMALLEGRAKDLAELLERDPALTPPSLVIVVDEFATLVKEVPDFVAGIVDIAQRGRSLGIHLVLATQRPTGAVDENILANTNLRISLRMLDRSESSAILDSPDAADIPAPLRGRGLVRRGPRTLVEFQSAFAGAPSIGAVERPPVAVAPFDRPDATAAIATASAGDGRTQLEVVLDAIAEANTRLGLEPPRRPWRENLPAAVDAGDLEHDRHDEPGRRIAIGLFDAPERQEQGVAIVDLERTGGLTVYGSGGAGKTTALRTIAADAERAGARTMVLDFASRGLVSLRALPSVIGVATGDDLEAVTRQLMVLDEELHRRRSILAASGAEHLTAHHRAGGERLERIVVLIDGFGALADVLLDPLAAGSGGDGWSDLVQRIVVDGRQVGMHVVVTADRRAAIPTRLQSAIGARLVLHHADPQSYADLGVPADRAAGIADNAGRGLLDGVTVQVAVEGDDPTARGQAAAIGLLAADRTDAGTERLRSEPLPERASGPGFAVADVTGRRVGIDIEWSHAVIVGPGRSGRSTALAAAFDAIAAGECYVVGPASSPLADRGLPPSRSRFGRAPAVAELLDRVANRLVGLLPDDRVVLFVDDLDAFDDPVLEPIWARLLEHDAVRVVATMDTRSMSGYTTSSAVNELRRARRMLVLQPDDPTDFLQLTGTKLRLRPGLRLVPGRGVLLVDRLPTTVQVVDAFADQTARTVENLATAS</sequence>
<feature type="binding site" evidence="4">
    <location>
        <begin position="979"/>
        <end position="986"/>
    </location>
    <ligand>
        <name>ATP</name>
        <dbReference type="ChEBI" id="CHEBI:30616"/>
    </ligand>
</feature>
<feature type="domain" description="FtsK" evidence="8">
    <location>
        <begin position="961"/>
        <end position="1152"/>
    </location>
</feature>
<keyword evidence="5" id="KW-0175">Coiled coil</keyword>
<feature type="binding site" evidence="4">
    <location>
        <begin position="657"/>
        <end position="664"/>
    </location>
    <ligand>
        <name>ATP</name>
        <dbReference type="ChEBI" id="CHEBI:30616"/>
    </ligand>
</feature>
<feature type="domain" description="FHA" evidence="7">
    <location>
        <begin position="109"/>
        <end position="160"/>
    </location>
</feature>
<dbReference type="GO" id="GO:0003677">
    <property type="term" value="F:DNA binding"/>
    <property type="evidence" value="ECO:0007669"/>
    <property type="project" value="InterPro"/>
</dbReference>
<organism evidence="9 10">
    <name type="scientific">Ilumatobacter fluminis</name>
    <dbReference type="NCBI Taxonomy" id="467091"/>
    <lineage>
        <taxon>Bacteria</taxon>
        <taxon>Bacillati</taxon>
        <taxon>Actinomycetota</taxon>
        <taxon>Acidimicrobiia</taxon>
        <taxon>Acidimicrobiales</taxon>
        <taxon>Ilumatobacteraceae</taxon>
        <taxon>Ilumatobacter</taxon>
    </lineage>
</organism>
<evidence type="ECO:0000259" key="8">
    <source>
        <dbReference type="PROSITE" id="PS50901"/>
    </source>
</evidence>
<dbReference type="Proteomes" id="UP000294558">
    <property type="component" value="Unassembled WGS sequence"/>
</dbReference>
<dbReference type="PANTHER" id="PTHR22683">
    <property type="entry name" value="SPORULATION PROTEIN RELATED"/>
    <property type="match status" value="1"/>
</dbReference>
<dbReference type="Gene3D" id="2.60.200.20">
    <property type="match status" value="1"/>
</dbReference>
<feature type="coiled-coil region" evidence="5">
    <location>
        <begin position="718"/>
        <end position="745"/>
    </location>
</feature>
<dbReference type="InterPro" id="IPR027417">
    <property type="entry name" value="P-loop_NTPase"/>
</dbReference>
<evidence type="ECO:0000256" key="4">
    <source>
        <dbReference type="PROSITE-ProRule" id="PRU00289"/>
    </source>
</evidence>
<keyword evidence="6" id="KW-0472">Membrane</keyword>
<evidence type="ECO:0000259" key="7">
    <source>
        <dbReference type="PROSITE" id="PS50006"/>
    </source>
</evidence>
<dbReference type="InterPro" id="IPR002543">
    <property type="entry name" value="FtsK_dom"/>
</dbReference>
<dbReference type="Pfam" id="PF16697">
    <property type="entry name" value="Yop-YscD_cpl"/>
    <property type="match status" value="1"/>
</dbReference>
<dbReference type="Gene3D" id="3.40.50.300">
    <property type="entry name" value="P-loop containing nucleotide triphosphate hydrolases"/>
    <property type="match status" value="4"/>
</dbReference>
<dbReference type="InterPro" id="IPR050206">
    <property type="entry name" value="FtsK/SpoIIIE/SftA"/>
</dbReference>
<dbReference type="PROSITE" id="PS50901">
    <property type="entry name" value="FTSK"/>
    <property type="match status" value="2"/>
</dbReference>
<proteinExistence type="predicted"/>
<dbReference type="SMART" id="SM00382">
    <property type="entry name" value="AAA"/>
    <property type="match status" value="3"/>
</dbReference>
<dbReference type="SUPFAM" id="SSF52540">
    <property type="entry name" value="P-loop containing nucleoside triphosphate hydrolases"/>
    <property type="match status" value="2"/>
</dbReference>
<evidence type="ECO:0000313" key="9">
    <source>
        <dbReference type="EMBL" id="TDT18299.1"/>
    </source>
</evidence>
<comment type="caution">
    <text evidence="9">The sequence shown here is derived from an EMBL/GenBank/DDBJ whole genome shotgun (WGS) entry which is preliminary data.</text>
</comment>
<dbReference type="Pfam" id="PF01580">
    <property type="entry name" value="FtsK_SpoIIIE"/>
    <property type="match status" value="2"/>
</dbReference>